<evidence type="ECO:0000313" key="2">
    <source>
        <dbReference type="EMBL" id="KOM26768.1"/>
    </source>
</evidence>
<reference evidence="3" key="1">
    <citation type="journal article" date="2015" name="Proc. Natl. Acad. Sci. U.S.A.">
        <title>Genome sequencing of adzuki bean (Vigna angularis) provides insight into high starch and low fat accumulation and domestication.</title>
        <authorList>
            <person name="Yang K."/>
            <person name="Tian Z."/>
            <person name="Chen C."/>
            <person name="Luo L."/>
            <person name="Zhao B."/>
            <person name="Wang Z."/>
            <person name="Yu L."/>
            <person name="Li Y."/>
            <person name="Sun Y."/>
            <person name="Li W."/>
            <person name="Chen Y."/>
            <person name="Li Y."/>
            <person name="Zhang Y."/>
            <person name="Ai D."/>
            <person name="Zhao J."/>
            <person name="Shang C."/>
            <person name="Ma Y."/>
            <person name="Wu B."/>
            <person name="Wang M."/>
            <person name="Gao L."/>
            <person name="Sun D."/>
            <person name="Zhang P."/>
            <person name="Guo F."/>
            <person name="Wang W."/>
            <person name="Li Y."/>
            <person name="Wang J."/>
            <person name="Varshney R.K."/>
            <person name="Wang J."/>
            <person name="Ling H.Q."/>
            <person name="Wan P."/>
        </authorList>
    </citation>
    <scope>NUCLEOTIDE SEQUENCE</scope>
    <source>
        <strain evidence="3">cv. Jingnong 6</strain>
    </source>
</reference>
<dbReference type="AlphaFoldDB" id="A0A0L9T862"/>
<organism evidence="2 3">
    <name type="scientific">Phaseolus angularis</name>
    <name type="common">Azuki bean</name>
    <name type="synonym">Vigna angularis</name>
    <dbReference type="NCBI Taxonomy" id="3914"/>
    <lineage>
        <taxon>Eukaryota</taxon>
        <taxon>Viridiplantae</taxon>
        <taxon>Streptophyta</taxon>
        <taxon>Embryophyta</taxon>
        <taxon>Tracheophyta</taxon>
        <taxon>Spermatophyta</taxon>
        <taxon>Magnoliopsida</taxon>
        <taxon>eudicotyledons</taxon>
        <taxon>Gunneridae</taxon>
        <taxon>Pentapetalae</taxon>
        <taxon>rosids</taxon>
        <taxon>fabids</taxon>
        <taxon>Fabales</taxon>
        <taxon>Fabaceae</taxon>
        <taxon>Papilionoideae</taxon>
        <taxon>50 kb inversion clade</taxon>
        <taxon>NPAAA clade</taxon>
        <taxon>indigoferoid/millettioid clade</taxon>
        <taxon>Phaseoleae</taxon>
        <taxon>Vigna</taxon>
    </lineage>
</organism>
<name>A0A0L9T862_PHAAN</name>
<protein>
    <submittedName>
        <fullName evidence="2">Uncharacterized protein</fullName>
    </submittedName>
</protein>
<feature type="region of interest" description="Disordered" evidence="1">
    <location>
        <begin position="182"/>
        <end position="208"/>
    </location>
</feature>
<feature type="compositionally biased region" description="Low complexity" evidence="1">
    <location>
        <begin position="147"/>
        <end position="166"/>
    </location>
</feature>
<feature type="region of interest" description="Disordered" evidence="1">
    <location>
        <begin position="142"/>
        <end position="169"/>
    </location>
</feature>
<sequence>MRGHPTLLGLTSHHQPPSPTTGTPAPASDRPFVHHSQSFLAQLAPPTHEGSPHPPWTHITSPATLSYHWNTCTSLRQGCFKLLPPPFFTTLSHSLHSLLPQLMRGHPTLLGLTSPTTGTLAPASDSHSLNSLLPQLMRGHPTLLGLTSHHQPPSPTTGTPTPTSDSHSLHSLLPQLMRGHPTLLGLTSHHQPPSPTTGTPAPASDSHSLHSLLPQLMRRHPTLLGLTSHHQPPSPTTGTPAPASDRVIVYRGAVNDYQTLCSPLSVIPCTACSPNS</sequence>
<accession>A0A0L9T862</accession>
<feature type="region of interest" description="Disordered" evidence="1">
    <location>
        <begin position="1"/>
        <end position="31"/>
    </location>
</feature>
<gene>
    <name evidence="2" type="ORF">LR48_Vigan316s001000</name>
</gene>
<dbReference type="Gramene" id="KOM26768">
    <property type="protein sequence ID" value="KOM26768"/>
    <property type="gene ID" value="LR48_Vigan316s001000"/>
</dbReference>
<evidence type="ECO:0000313" key="3">
    <source>
        <dbReference type="Proteomes" id="UP000053144"/>
    </source>
</evidence>
<dbReference type="EMBL" id="KQ258340">
    <property type="protein sequence ID" value="KOM26768.1"/>
    <property type="molecule type" value="Genomic_DNA"/>
</dbReference>
<evidence type="ECO:0000256" key="1">
    <source>
        <dbReference type="SAM" id="MobiDB-lite"/>
    </source>
</evidence>
<feature type="region of interest" description="Disordered" evidence="1">
    <location>
        <begin position="225"/>
        <end position="244"/>
    </location>
</feature>
<dbReference type="Proteomes" id="UP000053144">
    <property type="component" value="Unassembled WGS sequence"/>
</dbReference>
<proteinExistence type="predicted"/>